<dbReference type="InterPro" id="IPR001205">
    <property type="entry name" value="RNA-dir_pol_C"/>
</dbReference>
<organism evidence="5">
    <name type="scientific">Caninovirus sp</name>
    <dbReference type="NCBI Taxonomy" id="2022010"/>
    <lineage>
        <taxon>Viruses</taxon>
    </lineage>
</organism>
<protein>
    <recommendedName>
        <fullName evidence="3">RNA replicase</fullName>
    </recommendedName>
</protein>
<keyword evidence="2" id="KW-0693">Viral RNA replication</keyword>
<evidence type="ECO:0000256" key="3">
    <source>
        <dbReference type="ARBA" id="ARBA00032757"/>
    </source>
</evidence>
<dbReference type="InterPro" id="IPR043647">
    <property type="entry name" value="Noda_Vmethyltr_dom"/>
</dbReference>
<evidence type="ECO:0000259" key="4">
    <source>
        <dbReference type="PROSITE" id="PS50507"/>
    </source>
</evidence>
<dbReference type="GO" id="GO:0006351">
    <property type="term" value="P:DNA-templated transcription"/>
    <property type="evidence" value="ECO:0007669"/>
    <property type="project" value="InterPro"/>
</dbReference>
<sequence>MAAADQRDKERGCRYYYWPKDLKADYRDDEITENDALVFIDVDFHCDMTEYLKLGQPILMYTLVPEHAAYRGTEHSYTIKDDMIDYHVTGGARYTHKIWDYDHETIAADDDEENTVFYNVEQRVIDGKVGGGRRIISLIPFVKIPTMYAYLMNPSYLERKIYTQNGVNVVYNNITDTISMSLNGSYQAIDTYGRKIEAIKQRLQAKITAGFTIGDIEQYLYDEVEDKTKTVKVEAALLYSIFERTLDLKITGNIISTSACVTEFTPTGPIVFQDTKPACSKLTTPLVTNPGIFPTKSINSELAAIDGRINKVKNLKIPPREYSMYAREFVKLMVPIPHTGTPWTQQQVIDVQNRPMQRARTARVLDFLGVSAPNKLKTFNKAESYPCTNDPRVITTCDPRLTLEMSRFTYAFKEALLKRNSWYGPGKNPKQSIKIIQKIATNGTIETDFTRFDGSISKFLQERIVFESYLRWVNTSEKDLMLSYLRQVFVKKGRTTSGIKYAAGWGTRSGSPITTDGNTMINAFISYSALRNIGYNEEKAWKELGIYAGDDGLNKVIPNLKESIIQACNDLGLDVKINLTGRNEQTTYLSRIFPAPLTHTESFQDPMRTLSKLHTSANKNVTREQAATNKAAGYLLPGEWIVNG</sequence>
<dbReference type="GO" id="GO:0039694">
    <property type="term" value="P:viral RNA genome replication"/>
    <property type="evidence" value="ECO:0007669"/>
    <property type="project" value="InterPro"/>
</dbReference>
<proteinExistence type="inferred from homology"/>
<dbReference type="GO" id="GO:0003968">
    <property type="term" value="F:RNA-directed RNA polymerase activity"/>
    <property type="evidence" value="ECO:0007669"/>
    <property type="project" value="InterPro"/>
</dbReference>
<dbReference type="CDD" id="cd23173">
    <property type="entry name" value="ps-ssRNAv_Nodaviridae_RdRp"/>
    <property type="match status" value="1"/>
</dbReference>
<dbReference type="EMBL" id="KY214439">
    <property type="protein sequence ID" value="ASM93480.1"/>
    <property type="molecule type" value="Genomic_RNA"/>
</dbReference>
<accession>A0A221LEB7</accession>
<evidence type="ECO:0000313" key="5">
    <source>
        <dbReference type="EMBL" id="ASM93480.1"/>
    </source>
</evidence>
<dbReference type="SUPFAM" id="SSF56672">
    <property type="entry name" value="DNA/RNA polymerases"/>
    <property type="match status" value="1"/>
</dbReference>
<dbReference type="InterPro" id="IPR007094">
    <property type="entry name" value="RNA-dir_pol_PSvirus"/>
</dbReference>
<dbReference type="Pfam" id="PF00680">
    <property type="entry name" value="RdRP_1"/>
    <property type="match status" value="1"/>
</dbReference>
<dbReference type="InterPro" id="IPR043502">
    <property type="entry name" value="DNA/RNA_pol_sf"/>
</dbReference>
<feature type="domain" description="RdRp catalytic" evidence="4">
    <location>
        <begin position="442"/>
        <end position="564"/>
    </location>
</feature>
<dbReference type="GO" id="GO:0003723">
    <property type="term" value="F:RNA binding"/>
    <property type="evidence" value="ECO:0007669"/>
    <property type="project" value="InterPro"/>
</dbReference>
<dbReference type="Pfam" id="PF19222">
    <property type="entry name" value="Noda_Vmethyltr"/>
    <property type="match status" value="1"/>
</dbReference>
<dbReference type="PROSITE" id="PS50507">
    <property type="entry name" value="RDRP_SSRNA_POS"/>
    <property type="match status" value="1"/>
</dbReference>
<evidence type="ECO:0000256" key="2">
    <source>
        <dbReference type="ARBA" id="ARBA00022953"/>
    </source>
</evidence>
<evidence type="ECO:0000256" key="1">
    <source>
        <dbReference type="ARBA" id="ARBA00007751"/>
    </source>
</evidence>
<comment type="similarity">
    <text evidence="1">Belongs to the nodaviridae RNA polymerase family.</text>
</comment>
<reference evidence="5" key="1">
    <citation type="journal article" date="2017" name="Ecol. Evol.">
        <title>Viral gut metagenomics of sympatric wild and domestic canids, and monitoring of viruses: Insights from an endangered wolf population.</title>
        <authorList>
            <person name="Conceicao-Neto N."/>
            <person name="Godinho R."/>
            <person name="Alvares F."/>
            <person name="Yinda C.K."/>
            <person name="Deboutte W."/>
            <person name="Zeller M."/>
            <person name="Laenen L."/>
            <person name="Heylen E."/>
            <person name="Roque S."/>
            <person name="Petrucci-Fonseca F."/>
            <person name="Santos N."/>
            <person name="Van Ranst M."/>
            <person name="Mesquita J.R."/>
            <person name="Matthijnssens J."/>
        </authorList>
    </citation>
    <scope>NUCLEOTIDE SEQUENCE</scope>
    <source>
        <strain evidence="5">South Douro RNA1</strain>
    </source>
</reference>
<name>A0A221LEB7_9VIRU</name>